<dbReference type="GeneID" id="66562827"/>
<organism evidence="1 2">
    <name type="scientific">Dickeya fangzhongdai</name>
    <dbReference type="NCBI Taxonomy" id="1778540"/>
    <lineage>
        <taxon>Bacteria</taxon>
        <taxon>Pseudomonadati</taxon>
        <taxon>Pseudomonadota</taxon>
        <taxon>Gammaproteobacteria</taxon>
        <taxon>Enterobacterales</taxon>
        <taxon>Pectobacteriaceae</taxon>
        <taxon>Dickeya</taxon>
    </lineage>
</organism>
<name>A0A2K8QHP3_9GAMM</name>
<evidence type="ECO:0000313" key="2">
    <source>
        <dbReference type="Proteomes" id="UP000231901"/>
    </source>
</evidence>
<dbReference type="InterPro" id="IPR021255">
    <property type="entry name" value="DUF2807"/>
</dbReference>
<dbReference type="OrthoDB" id="6876326at2"/>
<keyword evidence="2" id="KW-1185">Reference proteome</keyword>
<dbReference type="Pfam" id="PF10988">
    <property type="entry name" value="DUF2807"/>
    <property type="match status" value="1"/>
</dbReference>
<protein>
    <submittedName>
        <fullName evidence="1">Uncharacterized protein</fullName>
    </submittedName>
</protein>
<accession>A0A2K8QHP3</accession>
<proteinExistence type="predicted"/>
<dbReference type="EMBL" id="CP025003">
    <property type="protein sequence ID" value="ATZ92595.1"/>
    <property type="molecule type" value="Genomic_DNA"/>
</dbReference>
<evidence type="ECO:0000313" key="1">
    <source>
        <dbReference type="EMBL" id="ATZ92595.1"/>
    </source>
</evidence>
<dbReference type="RefSeq" id="WP_049855295.1">
    <property type="nucleotide sequence ID" value="NZ_BMJF01000014.1"/>
</dbReference>
<dbReference type="PROSITE" id="PS51257">
    <property type="entry name" value="PROKAR_LIPOPROTEIN"/>
    <property type="match status" value="1"/>
</dbReference>
<dbReference type="AlphaFoldDB" id="A0A2K8QHP3"/>
<gene>
    <name evidence="1" type="ORF">CVE23_00525</name>
</gene>
<dbReference type="Proteomes" id="UP000231901">
    <property type="component" value="Chromosome"/>
</dbReference>
<dbReference type="KEGG" id="dfn:CVE23_00525"/>
<dbReference type="Gene3D" id="2.160.20.120">
    <property type="match status" value="1"/>
</dbReference>
<reference evidence="2" key="1">
    <citation type="journal article" date="2018" name="Genome Announc.">
        <title>Complete genome sequence of a Dickeya fangzhongdai type strain causing bleeding canker of pear tree trunks.</title>
        <authorList>
            <person name="Zhao Y."/>
            <person name="Tian Y."/>
            <person name="Li X."/>
            <person name="Hu B."/>
        </authorList>
    </citation>
    <scope>NUCLEOTIDE SEQUENCE [LARGE SCALE GENOMIC DNA]</scope>
    <source>
        <strain evidence="2">DSM 101947</strain>
    </source>
</reference>
<sequence>MKALLCSALALLPLMAACSPANQQNVEVPSFTTLDVSRGLSVTLVCGNGYRVEASARQDVLEKLVIRPQGQSLVIENHSSDDNILRDHSVAITVTISAPINTIKAQSGVKMTVPACAVSPDTFTVDGSMGAEINVAGNTRQLDLSLAMGSSFNTHEPAFSAQEAVVNIAMGVDARLCHVRQLSGTVTTGARVRVAPDTLVHTSNGVASLIDHHGC</sequence>